<proteinExistence type="predicted"/>
<accession>A0A0J7BHD6</accession>
<dbReference type="STRING" id="404692.A0A0J7BHD6"/>
<dbReference type="Proteomes" id="UP000054565">
    <property type="component" value="Unassembled WGS sequence"/>
</dbReference>
<organism evidence="2 3">
    <name type="scientific">Coccidioides immitis RMSCC 2394</name>
    <dbReference type="NCBI Taxonomy" id="404692"/>
    <lineage>
        <taxon>Eukaryota</taxon>
        <taxon>Fungi</taxon>
        <taxon>Dikarya</taxon>
        <taxon>Ascomycota</taxon>
        <taxon>Pezizomycotina</taxon>
        <taxon>Eurotiomycetes</taxon>
        <taxon>Eurotiomycetidae</taxon>
        <taxon>Onygenales</taxon>
        <taxon>Onygenaceae</taxon>
        <taxon>Coccidioides</taxon>
    </lineage>
</organism>
<protein>
    <recommendedName>
        <fullName evidence="4">Secreted protein</fullName>
    </recommendedName>
</protein>
<dbReference type="AlphaFoldDB" id="A0A0J7BHD6"/>
<reference evidence="3" key="1">
    <citation type="journal article" date="2010" name="Genome Res.">
        <title>Population genomic sequencing of Coccidioides fungi reveals recent hybridization and transposon control.</title>
        <authorList>
            <person name="Neafsey D.E."/>
            <person name="Barker B.M."/>
            <person name="Sharpton T.J."/>
            <person name="Stajich J.E."/>
            <person name="Park D.J."/>
            <person name="Whiston E."/>
            <person name="Hung C.-Y."/>
            <person name="McMahan C."/>
            <person name="White J."/>
            <person name="Sykes S."/>
            <person name="Heiman D."/>
            <person name="Young S."/>
            <person name="Zeng Q."/>
            <person name="Abouelleil A."/>
            <person name="Aftuck L."/>
            <person name="Bessette D."/>
            <person name="Brown A."/>
            <person name="FitzGerald M."/>
            <person name="Lui A."/>
            <person name="Macdonald J.P."/>
            <person name="Priest M."/>
            <person name="Orbach M.J."/>
            <person name="Galgiani J.N."/>
            <person name="Kirkland T.N."/>
            <person name="Cole G.T."/>
            <person name="Birren B.W."/>
            <person name="Henn M.R."/>
            <person name="Taylor J.W."/>
            <person name="Rounsley S.D."/>
        </authorList>
    </citation>
    <scope>NUCLEOTIDE SEQUENCE [LARGE SCALE GENOMIC DNA]</scope>
    <source>
        <strain evidence="3">RMSCC 2394</strain>
    </source>
</reference>
<feature type="chain" id="PRO_5005286316" description="Secreted protein" evidence="1">
    <location>
        <begin position="31"/>
        <end position="123"/>
    </location>
</feature>
<evidence type="ECO:0000313" key="3">
    <source>
        <dbReference type="Proteomes" id="UP000054565"/>
    </source>
</evidence>
<feature type="signal peptide" evidence="1">
    <location>
        <begin position="1"/>
        <end position="30"/>
    </location>
</feature>
<keyword evidence="1" id="KW-0732">Signal</keyword>
<name>A0A0J7BHD6_COCIT</name>
<sequence>MKILFCGFRLTFLMMLMLAALITCLRMTKGNLPDAETTPLLASQGSQNQSCEPQGIHEPSTKNHLLAVLIFFKIDNVSFLLAIWETKVPTPLSTHQGKLGCRAGSEHNDAHPAWADDRYAGET</sequence>
<evidence type="ECO:0008006" key="4">
    <source>
        <dbReference type="Google" id="ProtNLM"/>
    </source>
</evidence>
<evidence type="ECO:0000313" key="2">
    <source>
        <dbReference type="EMBL" id="KMP09722.1"/>
    </source>
</evidence>
<gene>
    <name evidence="2" type="ORF">CIRG_08955</name>
</gene>
<dbReference type="EMBL" id="DS028100">
    <property type="protein sequence ID" value="KMP09722.1"/>
    <property type="molecule type" value="Genomic_DNA"/>
</dbReference>
<evidence type="ECO:0000256" key="1">
    <source>
        <dbReference type="SAM" id="SignalP"/>
    </source>
</evidence>